<evidence type="ECO:0000313" key="2">
    <source>
        <dbReference type="EMBL" id="CAD0090824.1"/>
    </source>
</evidence>
<proteinExistence type="predicted"/>
<dbReference type="Proteomes" id="UP000716446">
    <property type="component" value="Unassembled WGS sequence"/>
</dbReference>
<dbReference type="EMBL" id="CAIJEN010000009">
    <property type="protein sequence ID" value="CAD0090824.1"/>
    <property type="molecule type" value="Genomic_DNA"/>
</dbReference>
<dbReference type="GO" id="GO:0016491">
    <property type="term" value="F:oxidoreductase activity"/>
    <property type="evidence" value="ECO:0007669"/>
    <property type="project" value="UniProtKB-KW"/>
</dbReference>
<dbReference type="PANTHER" id="PTHR47534:SF3">
    <property type="entry name" value="ALCOHOL DEHYDROGENASE-LIKE C-TERMINAL DOMAIN-CONTAINING PROTEIN"/>
    <property type="match status" value="1"/>
</dbReference>
<evidence type="ECO:0000256" key="1">
    <source>
        <dbReference type="ARBA" id="ARBA00023002"/>
    </source>
</evidence>
<dbReference type="Pfam" id="PF00106">
    <property type="entry name" value="adh_short"/>
    <property type="match status" value="1"/>
</dbReference>
<organism evidence="2 3">
    <name type="scientific">Aureobasidium vineae</name>
    <dbReference type="NCBI Taxonomy" id="2773715"/>
    <lineage>
        <taxon>Eukaryota</taxon>
        <taxon>Fungi</taxon>
        <taxon>Dikarya</taxon>
        <taxon>Ascomycota</taxon>
        <taxon>Pezizomycotina</taxon>
        <taxon>Dothideomycetes</taxon>
        <taxon>Dothideomycetidae</taxon>
        <taxon>Dothideales</taxon>
        <taxon>Saccotheciaceae</taxon>
        <taxon>Aureobasidium</taxon>
    </lineage>
</organism>
<dbReference type="SUPFAM" id="SSF51735">
    <property type="entry name" value="NAD(P)-binding Rossmann-fold domains"/>
    <property type="match status" value="1"/>
</dbReference>
<dbReference type="Gene3D" id="3.40.50.720">
    <property type="entry name" value="NAD(P)-binding Rossmann-like Domain"/>
    <property type="match status" value="1"/>
</dbReference>
<reference evidence="2" key="1">
    <citation type="submission" date="2020-06" db="EMBL/GenBank/DDBJ databases">
        <authorList>
            <person name="Onetto C."/>
        </authorList>
    </citation>
    <scope>NUCLEOTIDE SEQUENCE</scope>
</reference>
<accession>A0A9N8JSL4</accession>
<dbReference type="InterPro" id="IPR036291">
    <property type="entry name" value="NAD(P)-bd_dom_sf"/>
</dbReference>
<sequence length="142" mass="15358">MVKLNTIASANTAFIKQQRLTAVFVGATNGIGEFTVRELCKTNGNSGPGLRIILVGRNENAARTIIDECKSLCTTAEFHFVQAGDISLLQSVDKACDEIKKIVEATKTKGIDMLIMTQGKVEFGGRIGQSSTPIPFFSYLLN</sequence>
<evidence type="ECO:0000313" key="3">
    <source>
        <dbReference type="Proteomes" id="UP000716446"/>
    </source>
</evidence>
<keyword evidence="3" id="KW-1185">Reference proteome</keyword>
<protein>
    <submittedName>
        <fullName evidence="2">Uncharacterized protein</fullName>
    </submittedName>
</protein>
<dbReference type="InterPro" id="IPR052228">
    <property type="entry name" value="Sec_Metab_Biosynth_Oxidored"/>
</dbReference>
<comment type="caution">
    <text evidence="2">The sequence shown here is derived from an EMBL/GenBank/DDBJ whole genome shotgun (WGS) entry which is preliminary data.</text>
</comment>
<keyword evidence="1" id="KW-0560">Oxidoreductase</keyword>
<name>A0A9N8JSL4_9PEZI</name>
<dbReference type="AlphaFoldDB" id="A0A9N8JSL4"/>
<gene>
    <name evidence="2" type="ORF">AWRI4619_LOCUS6501</name>
</gene>
<dbReference type="PANTHER" id="PTHR47534">
    <property type="entry name" value="YALI0E05731P"/>
    <property type="match status" value="1"/>
</dbReference>
<dbReference type="InterPro" id="IPR002347">
    <property type="entry name" value="SDR_fam"/>
</dbReference>